<evidence type="ECO:0000256" key="2">
    <source>
        <dbReference type="ARBA" id="ARBA00022963"/>
    </source>
</evidence>
<gene>
    <name evidence="6" type="ORF">G6047_02500</name>
</gene>
<dbReference type="PANTHER" id="PTHR14226">
    <property type="entry name" value="NEUROPATHY TARGET ESTERASE/SWISS CHEESE D.MELANOGASTER"/>
    <property type="match status" value="1"/>
</dbReference>
<dbReference type="InterPro" id="IPR016035">
    <property type="entry name" value="Acyl_Trfase/lysoPLipase"/>
</dbReference>
<keyword evidence="7" id="KW-1185">Reference proteome</keyword>
<dbReference type="InterPro" id="IPR002641">
    <property type="entry name" value="PNPLA_dom"/>
</dbReference>
<feature type="short sequence motif" description="GXSXG" evidence="4">
    <location>
        <begin position="76"/>
        <end position="80"/>
    </location>
</feature>
<feature type="short sequence motif" description="GXGXXG" evidence="4">
    <location>
        <begin position="49"/>
        <end position="54"/>
    </location>
</feature>
<reference evidence="6" key="1">
    <citation type="submission" date="2020-02" db="EMBL/GenBank/DDBJ databases">
        <title>Flavobacterium sp. genome.</title>
        <authorList>
            <person name="Jung H.S."/>
            <person name="Baek J.H."/>
            <person name="Jeon C.O."/>
        </authorList>
    </citation>
    <scope>NUCLEOTIDE SEQUENCE</scope>
    <source>
        <strain evidence="6">SE-s28</strain>
    </source>
</reference>
<feature type="domain" description="PNPLA" evidence="5">
    <location>
        <begin position="45"/>
        <end position="234"/>
    </location>
</feature>
<proteinExistence type="predicted"/>
<dbReference type="Pfam" id="PF01734">
    <property type="entry name" value="Patatin"/>
    <property type="match status" value="1"/>
</dbReference>
<feature type="short sequence motif" description="DGA/G" evidence="4">
    <location>
        <begin position="221"/>
        <end position="223"/>
    </location>
</feature>
<dbReference type="EMBL" id="JAAMPU010000097">
    <property type="protein sequence ID" value="NMH26891.1"/>
    <property type="molecule type" value="Genomic_DNA"/>
</dbReference>
<evidence type="ECO:0000256" key="1">
    <source>
        <dbReference type="ARBA" id="ARBA00022801"/>
    </source>
</evidence>
<dbReference type="RefSeq" id="WP_169525899.1">
    <property type="nucleotide sequence ID" value="NZ_JAAMPU010000097.1"/>
</dbReference>
<protein>
    <submittedName>
        <fullName evidence="6">Patatin-like phospholipase family protein</fullName>
    </submittedName>
</protein>
<dbReference type="GO" id="GO:0016787">
    <property type="term" value="F:hydrolase activity"/>
    <property type="evidence" value="ECO:0007669"/>
    <property type="project" value="UniProtKB-UniRule"/>
</dbReference>
<dbReference type="PANTHER" id="PTHR14226:SF29">
    <property type="entry name" value="NEUROPATHY TARGET ESTERASE SWS"/>
    <property type="match status" value="1"/>
</dbReference>
<feature type="active site" description="Proton acceptor" evidence="4">
    <location>
        <position position="221"/>
    </location>
</feature>
<evidence type="ECO:0000259" key="5">
    <source>
        <dbReference type="PROSITE" id="PS51635"/>
    </source>
</evidence>
<dbReference type="CDD" id="cd07205">
    <property type="entry name" value="Pat_PNPLA6_PNPLA7_NTE1_like"/>
    <property type="match status" value="1"/>
</dbReference>
<dbReference type="Gene3D" id="3.40.1090.10">
    <property type="entry name" value="Cytosolic phospholipase A2 catalytic domain"/>
    <property type="match status" value="2"/>
</dbReference>
<dbReference type="PROSITE" id="PS51635">
    <property type="entry name" value="PNPLA"/>
    <property type="match status" value="1"/>
</dbReference>
<keyword evidence="2 4" id="KW-0442">Lipid degradation</keyword>
<keyword evidence="3 4" id="KW-0443">Lipid metabolism</keyword>
<feature type="active site" description="Nucleophile" evidence="4">
    <location>
        <position position="78"/>
    </location>
</feature>
<keyword evidence="1 4" id="KW-0378">Hydrolase</keyword>
<evidence type="ECO:0000256" key="3">
    <source>
        <dbReference type="ARBA" id="ARBA00023098"/>
    </source>
</evidence>
<evidence type="ECO:0000256" key="4">
    <source>
        <dbReference type="PROSITE-ProRule" id="PRU01161"/>
    </source>
</evidence>
<comment type="caution">
    <text evidence="6">The sequence shown here is derived from an EMBL/GenBank/DDBJ whole genome shotgun (WGS) entry which is preliminary data.</text>
</comment>
<accession>A0A972JF59</accession>
<evidence type="ECO:0000313" key="6">
    <source>
        <dbReference type="EMBL" id="NMH26891.1"/>
    </source>
</evidence>
<dbReference type="Pfam" id="PF19143">
    <property type="entry name" value="Omp85_2"/>
    <property type="match status" value="1"/>
</dbReference>
<sequence>MTILAIKPATDKSMYRTFRKLGALTLLLLVASVTYAQKQRPKIAITLSGGGAKGMAHVGVLKAIDSAGLKVDYVTGTSMGAVVGGLYAAGYSANEILDISKTLDWTSLLSNDLPLSTLKIREKEEFGHYIEVPLHKGKLSLKRGIIESNELWLKLAEFYFSYYEISDFSKFDKGFLCIATDVGNGKMVVLDKGDMVSAVRASMAIPSVFTPVDIDGKILIDGGLTRNFPVANAREMGADIVIGSDVSGSINAIDQIKSPMDIFSRLPFYDAVTDLEEQKKQVNIYVDYPLGPYGTASFASADEIIKIGLEKGRQLYPQIKRLKDSLDLIYGKQEMEPRAKRRDSILISEFEVKGLSDKKSESFKKLIGFKTDRYYTASQISDQIREAFATRGYSKLSYRLVPATQNGAKIIFYVEESVSTAFRFGLRYNTPIGIALKVGLVKRGFLSPYSVASATFAIGENPRGEAIYRYYLTKQRKLALQAETNFEVTDINTYNEDFRRTGLYRQASQNCDLQLYWQPDTHWLFGFGTTLSNVDYKPTIKSQVQASGNVAFLNTYLFLEHNTLNALIYPNKGRRVFVKAGIIYNQLPDFAIYQDDELIATEEDEIFGDDAYTQIKISLEQYIPINEHAIFARVQSGMNFNYKQILMNDFRIGGLNNVVRNQITFAGLSEASIFSSSVVSAQFGYQHAVTNNFYLTGIVNGLWYDFVKSNLTVNRDTNGVGYSLTAGYRTFLGPLEASMTYSDLNEKVLPYFNVGYVISLN</sequence>
<dbReference type="AlphaFoldDB" id="A0A972JF59"/>
<organism evidence="6 7">
    <name type="scientific">Flavobacterium silvaticum</name>
    <dbReference type="NCBI Taxonomy" id="1852020"/>
    <lineage>
        <taxon>Bacteria</taxon>
        <taxon>Pseudomonadati</taxon>
        <taxon>Bacteroidota</taxon>
        <taxon>Flavobacteriia</taxon>
        <taxon>Flavobacteriales</taxon>
        <taxon>Flavobacteriaceae</taxon>
        <taxon>Flavobacterium</taxon>
    </lineage>
</organism>
<dbReference type="SUPFAM" id="SSF52151">
    <property type="entry name" value="FabD/lysophospholipase-like"/>
    <property type="match status" value="1"/>
</dbReference>
<evidence type="ECO:0000313" key="7">
    <source>
        <dbReference type="Proteomes" id="UP000712080"/>
    </source>
</evidence>
<dbReference type="InterPro" id="IPR050301">
    <property type="entry name" value="NTE"/>
</dbReference>
<dbReference type="InterPro" id="IPR043864">
    <property type="entry name" value="Omp85-like_dom"/>
</dbReference>
<dbReference type="GO" id="GO:0016042">
    <property type="term" value="P:lipid catabolic process"/>
    <property type="evidence" value="ECO:0007669"/>
    <property type="project" value="UniProtKB-UniRule"/>
</dbReference>
<dbReference type="Proteomes" id="UP000712080">
    <property type="component" value="Unassembled WGS sequence"/>
</dbReference>
<name>A0A972JF59_9FLAO</name>